<dbReference type="AlphaFoldDB" id="A0AAD7H729"/>
<feature type="region of interest" description="Disordered" evidence="1">
    <location>
        <begin position="137"/>
        <end position="168"/>
    </location>
</feature>
<dbReference type="EMBL" id="JARKIB010000332">
    <property type="protein sequence ID" value="KAJ7714008.1"/>
    <property type="molecule type" value="Genomic_DNA"/>
</dbReference>
<organism evidence="3 4">
    <name type="scientific">Mycena metata</name>
    <dbReference type="NCBI Taxonomy" id="1033252"/>
    <lineage>
        <taxon>Eukaryota</taxon>
        <taxon>Fungi</taxon>
        <taxon>Dikarya</taxon>
        <taxon>Basidiomycota</taxon>
        <taxon>Agaricomycotina</taxon>
        <taxon>Agaricomycetes</taxon>
        <taxon>Agaricomycetidae</taxon>
        <taxon>Agaricales</taxon>
        <taxon>Marasmiineae</taxon>
        <taxon>Mycenaceae</taxon>
        <taxon>Mycena</taxon>
    </lineage>
</organism>
<name>A0AAD7H729_9AGAR</name>
<evidence type="ECO:0000313" key="4">
    <source>
        <dbReference type="Proteomes" id="UP001215598"/>
    </source>
</evidence>
<evidence type="ECO:0000256" key="1">
    <source>
        <dbReference type="SAM" id="MobiDB-lite"/>
    </source>
</evidence>
<keyword evidence="2" id="KW-1133">Transmembrane helix</keyword>
<feature type="transmembrane region" description="Helical" evidence="2">
    <location>
        <begin position="83"/>
        <end position="105"/>
    </location>
</feature>
<protein>
    <submittedName>
        <fullName evidence="3">Uncharacterized protein</fullName>
    </submittedName>
</protein>
<reference evidence="3" key="1">
    <citation type="submission" date="2023-03" db="EMBL/GenBank/DDBJ databases">
        <title>Massive genome expansion in bonnet fungi (Mycena s.s.) driven by repeated elements and novel gene families across ecological guilds.</title>
        <authorList>
            <consortium name="Lawrence Berkeley National Laboratory"/>
            <person name="Harder C.B."/>
            <person name="Miyauchi S."/>
            <person name="Viragh M."/>
            <person name="Kuo A."/>
            <person name="Thoen E."/>
            <person name="Andreopoulos B."/>
            <person name="Lu D."/>
            <person name="Skrede I."/>
            <person name="Drula E."/>
            <person name="Henrissat B."/>
            <person name="Morin E."/>
            <person name="Kohler A."/>
            <person name="Barry K."/>
            <person name="LaButti K."/>
            <person name="Morin E."/>
            <person name="Salamov A."/>
            <person name="Lipzen A."/>
            <person name="Mereny Z."/>
            <person name="Hegedus B."/>
            <person name="Baldrian P."/>
            <person name="Stursova M."/>
            <person name="Weitz H."/>
            <person name="Taylor A."/>
            <person name="Grigoriev I.V."/>
            <person name="Nagy L.G."/>
            <person name="Martin F."/>
            <person name="Kauserud H."/>
        </authorList>
    </citation>
    <scope>NUCLEOTIDE SEQUENCE</scope>
    <source>
        <strain evidence="3">CBHHK182m</strain>
    </source>
</reference>
<proteinExistence type="predicted"/>
<keyword evidence="2" id="KW-0472">Membrane</keyword>
<evidence type="ECO:0000313" key="3">
    <source>
        <dbReference type="EMBL" id="KAJ7714008.1"/>
    </source>
</evidence>
<evidence type="ECO:0000256" key="2">
    <source>
        <dbReference type="SAM" id="Phobius"/>
    </source>
</evidence>
<keyword evidence="4" id="KW-1185">Reference proteome</keyword>
<comment type="caution">
    <text evidence="3">The sequence shown here is derived from an EMBL/GenBank/DDBJ whole genome shotgun (WGS) entry which is preliminary data.</text>
</comment>
<keyword evidence="2" id="KW-0812">Transmembrane</keyword>
<dbReference type="Proteomes" id="UP001215598">
    <property type="component" value="Unassembled WGS sequence"/>
</dbReference>
<sequence>MRGNARQCRGSRGIFSWPTNIQSRRSHTKLPPVEVANNLNDGGGFAAETTERQFQIPAPACTNFCRVVGLLTLFRSRILPFNLIAVFITFCVIQAVDLNAVGLLADTGGKRLLLCYSSFRFFYLQDSDSSLRLQHHRITPPPTTKGSSPVGSREHFPRKTTPLQQQGTLISPPPLLSRELLETQAMGWSLLDHGAGMGWGLVLVVSSPSLTVEDPLATRDALVSILATPRMSVLT</sequence>
<accession>A0AAD7H729</accession>
<gene>
    <name evidence="3" type="ORF">B0H16DRAFT_1478280</name>
</gene>